<keyword evidence="2" id="KW-1185">Reference proteome</keyword>
<gene>
    <name evidence="1" type="ORF">WICPIJ_000206</name>
</gene>
<name>A0A9P8QD89_WICPI</name>
<protein>
    <submittedName>
        <fullName evidence="1">Uncharacterized protein</fullName>
    </submittedName>
</protein>
<comment type="caution">
    <text evidence="1">The sequence shown here is derived from an EMBL/GenBank/DDBJ whole genome shotgun (WGS) entry which is preliminary data.</text>
</comment>
<dbReference type="AlphaFoldDB" id="A0A9P8QD89"/>
<dbReference type="Proteomes" id="UP000774326">
    <property type="component" value="Unassembled WGS sequence"/>
</dbReference>
<evidence type="ECO:0000313" key="2">
    <source>
        <dbReference type="Proteomes" id="UP000774326"/>
    </source>
</evidence>
<reference evidence="1" key="2">
    <citation type="submission" date="2021-01" db="EMBL/GenBank/DDBJ databases">
        <authorList>
            <person name="Schikora-Tamarit M.A."/>
        </authorList>
    </citation>
    <scope>NUCLEOTIDE SEQUENCE</scope>
    <source>
        <strain evidence="1">CBS2887</strain>
    </source>
</reference>
<organism evidence="1 2">
    <name type="scientific">Wickerhamomyces pijperi</name>
    <name type="common">Yeast</name>
    <name type="synonym">Pichia pijperi</name>
    <dbReference type="NCBI Taxonomy" id="599730"/>
    <lineage>
        <taxon>Eukaryota</taxon>
        <taxon>Fungi</taxon>
        <taxon>Dikarya</taxon>
        <taxon>Ascomycota</taxon>
        <taxon>Saccharomycotina</taxon>
        <taxon>Saccharomycetes</taxon>
        <taxon>Phaffomycetales</taxon>
        <taxon>Wickerhamomycetaceae</taxon>
        <taxon>Wickerhamomyces</taxon>
    </lineage>
</organism>
<reference evidence="1" key="1">
    <citation type="journal article" date="2021" name="Open Biol.">
        <title>Shared evolutionary footprints suggest mitochondrial oxidative damage underlies multiple complex I losses in fungi.</title>
        <authorList>
            <person name="Schikora-Tamarit M.A."/>
            <person name="Marcet-Houben M."/>
            <person name="Nosek J."/>
            <person name="Gabaldon T."/>
        </authorList>
    </citation>
    <scope>NUCLEOTIDE SEQUENCE</scope>
    <source>
        <strain evidence="1">CBS2887</strain>
    </source>
</reference>
<proteinExistence type="predicted"/>
<sequence length="231" mass="27067">MIQSNPTDLFTMNKNWFNSYFQTPKTHVAPRTAHLEKAVSKLPERIGNPPETRLSDEKQVYSEKAIVVIVVGDQREANEITKDYEHATVIMKNDELKNFQAFVPVNKQFNVRRPKPIKARANYPKEISSNDSIRSSKHTLQCDRLTSNLALTYVTSPIIPEEEKDMKKKKIKQFFKKIFRIKEDPEDPQADNVEEEIILAETMSLWKEHFLISYRAEWEKFKYLSEVVAIY</sequence>
<evidence type="ECO:0000313" key="1">
    <source>
        <dbReference type="EMBL" id="KAH3688808.1"/>
    </source>
</evidence>
<dbReference type="EMBL" id="JAEUBG010000138">
    <property type="protein sequence ID" value="KAH3688808.1"/>
    <property type="molecule type" value="Genomic_DNA"/>
</dbReference>
<accession>A0A9P8QD89</accession>